<accession>L1JIG1</accession>
<gene>
    <name evidence="1" type="ORF">GUITHDRAFT_151994</name>
</gene>
<organism evidence="1">
    <name type="scientific">Guillardia theta (strain CCMP2712)</name>
    <name type="common">Cryptophyte</name>
    <dbReference type="NCBI Taxonomy" id="905079"/>
    <lineage>
        <taxon>Eukaryota</taxon>
        <taxon>Cryptophyceae</taxon>
        <taxon>Pyrenomonadales</taxon>
        <taxon>Geminigeraceae</taxon>
        <taxon>Guillardia</taxon>
    </lineage>
</organism>
<dbReference type="AlphaFoldDB" id="L1JIG1"/>
<sequence length="205" mass="22208">MIDVAVGDAAVDLMGLVQNREIRMLKTARGSAVVYFDSRDWGNFLCHPLVASARLGDDDQFVFRRVGKVDTKGGKATFSGTYKGQQFDLYLSKDGAGELIVGIENDLTSTTKTMTTATASYSTTTSTATAATATATATAKAATTSATVSTIDLCQKLKVWFSNLEINLDGARFRFKNLQFARFDNLVLELDIAVDKFPNPITTTF</sequence>
<dbReference type="Proteomes" id="UP000011087">
    <property type="component" value="Unassembled WGS sequence"/>
</dbReference>
<proteinExistence type="predicted"/>
<dbReference type="PaxDb" id="55529-EKX47880"/>
<dbReference type="EnsemblProtists" id="EKX47880">
    <property type="protein sequence ID" value="EKX47880"/>
    <property type="gene ID" value="GUITHDRAFT_151994"/>
</dbReference>
<dbReference type="OrthoDB" id="543641at2759"/>
<reference evidence="1 3" key="1">
    <citation type="journal article" date="2012" name="Nature">
        <title>Algal genomes reveal evolutionary mosaicism and the fate of nucleomorphs.</title>
        <authorList>
            <consortium name="DOE Joint Genome Institute"/>
            <person name="Curtis B.A."/>
            <person name="Tanifuji G."/>
            <person name="Burki F."/>
            <person name="Gruber A."/>
            <person name="Irimia M."/>
            <person name="Maruyama S."/>
            <person name="Arias M.C."/>
            <person name="Ball S.G."/>
            <person name="Gile G.H."/>
            <person name="Hirakawa Y."/>
            <person name="Hopkins J.F."/>
            <person name="Kuo A."/>
            <person name="Rensing S.A."/>
            <person name="Schmutz J."/>
            <person name="Symeonidi A."/>
            <person name="Elias M."/>
            <person name="Eveleigh R.J."/>
            <person name="Herman E.K."/>
            <person name="Klute M.J."/>
            <person name="Nakayama T."/>
            <person name="Obornik M."/>
            <person name="Reyes-Prieto A."/>
            <person name="Armbrust E.V."/>
            <person name="Aves S.J."/>
            <person name="Beiko R.G."/>
            <person name="Coutinho P."/>
            <person name="Dacks J.B."/>
            <person name="Durnford D.G."/>
            <person name="Fast N.M."/>
            <person name="Green B.R."/>
            <person name="Grisdale C.J."/>
            <person name="Hempel F."/>
            <person name="Henrissat B."/>
            <person name="Hoppner M.P."/>
            <person name="Ishida K."/>
            <person name="Kim E."/>
            <person name="Koreny L."/>
            <person name="Kroth P.G."/>
            <person name="Liu Y."/>
            <person name="Malik S.B."/>
            <person name="Maier U.G."/>
            <person name="McRose D."/>
            <person name="Mock T."/>
            <person name="Neilson J.A."/>
            <person name="Onodera N.T."/>
            <person name="Poole A.M."/>
            <person name="Pritham E.J."/>
            <person name="Richards T.A."/>
            <person name="Rocap G."/>
            <person name="Roy S.W."/>
            <person name="Sarai C."/>
            <person name="Schaack S."/>
            <person name="Shirato S."/>
            <person name="Slamovits C.H."/>
            <person name="Spencer D.F."/>
            <person name="Suzuki S."/>
            <person name="Worden A.Z."/>
            <person name="Zauner S."/>
            <person name="Barry K."/>
            <person name="Bell C."/>
            <person name="Bharti A.K."/>
            <person name="Crow J.A."/>
            <person name="Grimwood J."/>
            <person name="Kramer R."/>
            <person name="Lindquist E."/>
            <person name="Lucas S."/>
            <person name="Salamov A."/>
            <person name="McFadden G.I."/>
            <person name="Lane C.E."/>
            <person name="Keeling P.J."/>
            <person name="Gray M.W."/>
            <person name="Grigoriev I.V."/>
            <person name="Archibald J.M."/>
        </authorList>
    </citation>
    <scope>NUCLEOTIDE SEQUENCE</scope>
    <source>
        <strain evidence="1 3">CCMP2712</strain>
    </source>
</reference>
<dbReference type="GeneID" id="17304510"/>
<dbReference type="KEGG" id="gtt:GUITHDRAFT_151994"/>
<evidence type="ECO:0000313" key="2">
    <source>
        <dbReference type="EnsemblProtists" id="EKX47880"/>
    </source>
</evidence>
<evidence type="ECO:0000313" key="3">
    <source>
        <dbReference type="Proteomes" id="UP000011087"/>
    </source>
</evidence>
<dbReference type="HOGENOM" id="CLU_1339724_0_0_1"/>
<name>L1JIG1_GUITC</name>
<reference evidence="2" key="3">
    <citation type="submission" date="2015-06" db="UniProtKB">
        <authorList>
            <consortium name="EnsemblProtists"/>
        </authorList>
    </citation>
    <scope>IDENTIFICATION</scope>
</reference>
<feature type="non-terminal residue" evidence="1">
    <location>
        <position position="1"/>
    </location>
</feature>
<evidence type="ECO:0000313" key="1">
    <source>
        <dbReference type="EMBL" id="EKX47880.1"/>
    </source>
</evidence>
<keyword evidence="3" id="KW-1185">Reference proteome</keyword>
<dbReference type="RefSeq" id="XP_005834860.1">
    <property type="nucleotide sequence ID" value="XM_005834803.1"/>
</dbReference>
<reference evidence="3" key="2">
    <citation type="submission" date="2012-11" db="EMBL/GenBank/DDBJ databases">
        <authorList>
            <person name="Kuo A."/>
            <person name="Curtis B.A."/>
            <person name="Tanifuji G."/>
            <person name="Burki F."/>
            <person name="Gruber A."/>
            <person name="Irimia M."/>
            <person name="Maruyama S."/>
            <person name="Arias M.C."/>
            <person name="Ball S.G."/>
            <person name="Gile G.H."/>
            <person name="Hirakawa Y."/>
            <person name="Hopkins J.F."/>
            <person name="Rensing S.A."/>
            <person name="Schmutz J."/>
            <person name="Symeonidi A."/>
            <person name="Elias M."/>
            <person name="Eveleigh R.J."/>
            <person name="Herman E.K."/>
            <person name="Klute M.J."/>
            <person name="Nakayama T."/>
            <person name="Obornik M."/>
            <person name="Reyes-Prieto A."/>
            <person name="Armbrust E.V."/>
            <person name="Aves S.J."/>
            <person name="Beiko R.G."/>
            <person name="Coutinho P."/>
            <person name="Dacks J.B."/>
            <person name="Durnford D.G."/>
            <person name="Fast N.M."/>
            <person name="Green B.R."/>
            <person name="Grisdale C."/>
            <person name="Hempe F."/>
            <person name="Henrissat B."/>
            <person name="Hoppner M.P."/>
            <person name="Ishida K.-I."/>
            <person name="Kim E."/>
            <person name="Koreny L."/>
            <person name="Kroth P.G."/>
            <person name="Liu Y."/>
            <person name="Malik S.-B."/>
            <person name="Maier U.G."/>
            <person name="McRose D."/>
            <person name="Mock T."/>
            <person name="Neilson J.A."/>
            <person name="Onodera N.T."/>
            <person name="Poole A.M."/>
            <person name="Pritham E.J."/>
            <person name="Richards T.A."/>
            <person name="Rocap G."/>
            <person name="Roy S.W."/>
            <person name="Sarai C."/>
            <person name="Schaack S."/>
            <person name="Shirato S."/>
            <person name="Slamovits C.H."/>
            <person name="Spencer D.F."/>
            <person name="Suzuki S."/>
            <person name="Worden A.Z."/>
            <person name="Zauner S."/>
            <person name="Barry K."/>
            <person name="Bell C."/>
            <person name="Bharti A.K."/>
            <person name="Crow J.A."/>
            <person name="Grimwood J."/>
            <person name="Kramer R."/>
            <person name="Lindquist E."/>
            <person name="Lucas S."/>
            <person name="Salamov A."/>
            <person name="McFadden G.I."/>
            <person name="Lane C.E."/>
            <person name="Keeling P.J."/>
            <person name="Gray M.W."/>
            <person name="Grigoriev I.V."/>
            <person name="Archibald J.M."/>
        </authorList>
    </citation>
    <scope>NUCLEOTIDE SEQUENCE</scope>
    <source>
        <strain evidence="3">CCMP2712</strain>
    </source>
</reference>
<protein>
    <submittedName>
        <fullName evidence="1 2">Uncharacterized protein</fullName>
    </submittedName>
</protein>
<dbReference type="EMBL" id="JH992988">
    <property type="protein sequence ID" value="EKX47880.1"/>
    <property type="molecule type" value="Genomic_DNA"/>
</dbReference>
<dbReference type="OMA" id="HRVLQFE"/>